<evidence type="ECO:0000256" key="1">
    <source>
        <dbReference type="SAM" id="Phobius"/>
    </source>
</evidence>
<dbReference type="AlphaFoldDB" id="A0A6G1H8E4"/>
<reference evidence="2" key="1">
    <citation type="journal article" date="2020" name="Stud. Mycol.">
        <title>101 Dothideomycetes genomes: a test case for predicting lifestyles and emergence of pathogens.</title>
        <authorList>
            <person name="Haridas S."/>
            <person name="Albert R."/>
            <person name="Binder M."/>
            <person name="Bloem J."/>
            <person name="Labutti K."/>
            <person name="Salamov A."/>
            <person name="Andreopoulos B."/>
            <person name="Baker S."/>
            <person name="Barry K."/>
            <person name="Bills G."/>
            <person name="Bluhm B."/>
            <person name="Cannon C."/>
            <person name="Castanera R."/>
            <person name="Culley D."/>
            <person name="Daum C."/>
            <person name="Ezra D."/>
            <person name="Gonzalez J."/>
            <person name="Henrissat B."/>
            <person name="Kuo A."/>
            <person name="Liang C."/>
            <person name="Lipzen A."/>
            <person name="Lutzoni F."/>
            <person name="Magnuson J."/>
            <person name="Mondo S."/>
            <person name="Nolan M."/>
            <person name="Ohm R."/>
            <person name="Pangilinan J."/>
            <person name="Park H.-J."/>
            <person name="Ramirez L."/>
            <person name="Alfaro M."/>
            <person name="Sun H."/>
            <person name="Tritt A."/>
            <person name="Yoshinaga Y."/>
            <person name="Zwiers L.-H."/>
            <person name="Turgeon B."/>
            <person name="Goodwin S."/>
            <person name="Spatafora J."/>
            <person name="Crous P."/>
            <person name="Grigoriev I."/>
        </authorList>
    </citation>
    <scope>NUCLEOTIDE SEQUENCE</scope>
    <source>
        <strain evidence="2">CBS 113979</strain>
    </source>
</reference>
<keyword evidence="1" id="KW-1133">Transmembrane helix</keyword>
<feature type="transmembrane region" description="Helical" evidence="1">
    <location>
        <begin position="12"/>
        <end position="29"/>
    </location>
</feature>
<gene>
    <name evidence="2" type="ORF">K402DRAFT_273488</name>
</gene>
<keyword evidence="3" id="KW-1185">Reference proteome</keyword>
<protein>
    <submittedName>
        <fullName evidence="2">Uncharacterized protein</fullName>
    </submittedName>
</protein>
<accession>A0A6G1H8E4</accession>
<proteinExistence type="predicted"/>
<sequence length="80" mass="8760">MSDSVLHATGYAFYLCEIAPAVICLAGSLKHTSWLSGRVVVTCEAVWWSCGAVEMALAPIGWPKYKNRGGFMSTWYLTAK</sequence>
<organism evidence="2 3">
    <name type="scientific">Aulographum hederae CBS 113979</name>
    <dbReference type="NCBI Taxonomy" id="1176131"/>
    <lineage>
        <taxon>Eukaryota</taxon>
        <taxon>Fungi</taxon>
        <taxon>Dikarya</taxon>
        <taxon>Ascomycota</taxon>
        <taxon>Pezizomycotina</taxon>
        <taxon>Dothideomycetes</taxon>
        <taxon>Pleosporomycetidae</taxon>
        <taxon>Aulographales</taxon>
        <taxon>Aulographaceae</taxon>
    </lineage>
</organism>
<keyword evidence="1" id="KW-0472">Membrane</keyword>
<dbReference type="EMBL" id="ML977145">
    <property type="protein sequence ID" value="KAF1989486.1"/>
    <property type="molecule type" value="Genomic_DNA"/>
</dbReference>
<evidence type="ECO:0000313" key="3">
    <source>
        <dbReference type="Proteomes" id="UP000800041"/>
    </source>
</evidence>
<dbReference type="Proteomes" id="UP000800041">
    <property type="component" value="Unassembled WGS sequence"/>
</dbReference>
<keyword evidence="1" id="KW-0812">Transmembrane</keyword>
<name>A0A6G1H8E4_9PEZI</name>
<evidence type="ECO:0000313" key="2">
    <source>
        <dbReference type="EMBL" id="KAF1989486.1"/>
    </source>
</evidence>